<dbReference type="InterPro" id="IPR032710">
    <property type="entry name" value="NTF2-like_dom_sf"/>
</dbReference>
<sequence>MNPLTIDALPAEIHALARDYFDLMHHQDMDVFDRVFHPDSVLYGVVDGQLNIRPCAMYREAVVARQSPAELGNPRRDEILGFDQISPTLALLKMQLEMFGGVMQDYLNLSYLDGQWWVVAKMWEKVGDSRW</sequence>
<dbReference type="Proteomes" id="UP000243077">
    <property type="component" value="Chromosome"/>
</dbReference>
<protein>
    <recommendedName>
        <fullName evidence="3">Nuclear transport factor 2 family protein</fullName>
    </recommendedName>
</protein>
<dbReference type="AlphaFoldDB" id="A0A2L2BN85"/>
<dbReference type="InterPro" id="IPR039437">
    <property type="entry name" value="FrzH/put_lumazine-bd"/>
</dbReference>
<dbReference type="OrthoDB" id="4556332at2"/>
<dbReference type="Gene3D" id="3.10.450.50">
    <property type="match status" value="1"/>
</dbReference>
<gene>
    <name evidence="1" type="ORF">C3B54_11123</name>
</gene>
<dbReference type="RefSeq" id="WP_104912785.1">
    <property type="nucleotide sequence ID" value="NZ_CP026923.1"/>
</dbReference>
<accession>A0A2L2BN85</accession>
<evidence type="ECO:0000313" key="1">
    <source>
        <dbReference type="EMBL" id="AVG23129.1"/>
    </source>
</evidence>
<organism evidence="1 2">
    <name type="scientific">Pontimonas salivibrio</name>
    <dbReference type="NCBI Taxonomy" id="1159327"/>
    <lineage>
        <taxon>Bacteria</taxon>
        <taxon>Bacillati</taxon>
        <taxon>Actinomycetota</taxon>
        <taxon>Actinomycetes</taxon>
        <taxon>Micrococcales</taxon>
        <taxon>Microbacteriaceae</taxon>
        <taxon>Pontimonas</taxon>
    </lineage>
</organism>
<dbReference type="EMBL" id="CP026923">
    <property type="protein sequence ID" value="AVG23129.1"/>
    <property type="molecule type" value="Genomic_DNA"/>
</dbReference>
<keyword evidence="2" id="KW-1185">Reference proteome</keyword>
<dbReference type="Pfam" id="PF12893">
    <property type="entry name" value="Lumazine_bd_2"/>
    <property type="match status" value="1"/>
</dbReference>
<proteinExistence type="predicted"/>
<dbReference type="KEGG" id="psai:C3B54_11123"/>
<name>A0A2L2BN85_9MICO</name>
<evidence type="ECO:0008006" key="3">
    <source>
        <dbReference type="Google" id="ProtNLM"/>
    </source>
</evidence>
<dbReference type="SUPFAM" id="SSF54427">
    <property type="entry name" value="NTF2-like"/>
    <property type="match status" value="1"/>
</dbReference>
<evidence type="ECO:0000313" key="2">
    <source>
        <dbReference type="Proteomes" id="UP000243077"/>
    </source>
</evidence>
<reference evidence="1 2" key="1">
    <citation type="submission" date="2018-02" db="EMBL/GenBank/DDBJ databases">
        <title>Complete genome of the streamlined marine actinobacterium Pontimonas salivibrio CL-TW6 adapted to coastal planktonic lifestype.</title>
        <authorList>
            <person name="Cho B.C."/>
            <person name="Hardies S.C."/>
            <person name="Jang G.I."/>
            <person name="Hwang C.Y."/>
        </authorList>
    </citation>
    <scope>NUCLEOTIDE SEQUENCE [LARGE SCALE GENOMIC DNA]</scope>
    <source>
        <strain evidence="1 2">CL-TW6</strain>
    </source>
</reference>